<dbReference type="SMART" id="SM00132">
    <property type="entry name" value="LIM"/>
    <property type="match status" value="4"/>
</dbReference>
<keyword evidence="5 11" id="KW-0479">Metal-binding</keyword>
<evidence type="ECO:0000256" key="4">
    <source>
        <dbReference type="ARBA" id="ARBA00022553"/>
    </source>
</evidence>
<feature type="domain" description="LIM zinc-binding" evidence="13">
    <location>
        <begin position="287"/>
        <end position="346"/>
    </location>
</feature>
<dbReference type="PROSITE" id="PS00478">
    <property type="entry name" value="LIM_DOMAIN_1"/>
    <property type="match status" value="2"/>
</dbReference>
<dbReference type="PROSITE" id="PS50023">
    <property type="entry name" value="LIM_DOMAIN_2"/>
    <property type="match status" value="4"/>
</dbReference>
<name>A0A401PSU7_SCYTO</name>
<evidence type="ECO:0000256" key="7">
    <source>
        <dbReference type="ARBA" id="ARBA00022833"/>
    </source>
</evidence>
<dbReference type="OMA" id="YCQPCFT"/>
<dbReference type="OrthoDB" id="15567at2759"/>
<evidence type="ECO:0000256" key="8">
    <source>
        <dbReference type="ARBA" id="ARBA00022949"/>
    </source>
</evidence>
<evidence type="ECO:0000313" key="15">
    <source>
        <dbReference type="Proteomes" id="UP000288216"/>
    </source>
</evidence>
<keyword evidence="3" id="KW-0963">Cytoplasm</keyword>
<dbReference type="CDD" id="cd09337">
    <property type="entry name" value="LIM2_Paxillin_like"/>
    <property type="match status" value="1"/>
</dbReference>
<evidence type="ECO:0000256" key="6">
    <source>
        <dbReference type="ARBA" id="ARBA00022737"/>
    </source>
</evidence>
<feature type="region of interest" description="Disordered" evidence="12">
    <location>
        <begin position="124"/>
        <end position="147"/>
    </location>
</feature>
<feature type="domain" description="LIM zinc-binding" evidence="13">
    <location>
        <begin position="229"/>
        <end position="286"/>
    </location>
</feature>
<evidence type="ECO:0000256" key="2">
    <source>
        <dbReference type="ARBA" id="ARBA00004246"/>
    </source>
</evidence>
<dbReference type="STRING" id="75743.A0A401PSU7"/>
<evidence type="ECO:0000256" key="3">
    <source>
        <dbReference type="ARBA" id="ARBA00022490"/>
    </source>
</evidence>
<dbReference type="InterPro" id="IPR001781">
    <property type="entry name" value="Znf_LIM"/>
</dbReference>
<dbReference type="GO" id="GO:0005856">
    <property type="term" value="C:cytoskeleton"/>
    <property type="evidence" value="ECO:0007669"/>
    <property type="project" value="UniProtKB-SubCell"/>
</dbReference>
<dbReference type="GO" id="GO:0034446">
    <property type="term" value="P:substrate adhesion-dependent cell spreading"/>
    <property type="evidence" value="ECO:0007669"/>
    <property type="project" value="TreeGrafter"/>
</dbReference>
<dbReference type="FunFam" id="2.10.110.10:FF:000018">
    <property type="entry name" value="Paxillin isoform 1"/>
    <property type="match status" value="1"/>
</dbReference>
<keyword evidence="9 11" id="KW-0440">LIM domain</keyword>
<feature type="region of interest" description="Disordered" evidence="12">
    <location>
        <begin position="11"/>
        <end position="85"/>
    </location>
</feature>
<evidence type="ECO:0000256" key="1">
    <source>
        <dbReference type="ARBA" id="ARBA00004245"/>
    </source>
</evidence>
<sequence>MDELDILLAELEQTSATDRGGNPDHPAPSEYDLLPEFASRNSPLPSSVNGKALPPQVPGGGSEASATKSVQSKDFTDDELNSNDHGYSMIQEISRDTMGTMLSPTSAAKQLEDIMTNLAGLLSPTESTKTSLDPVPEKASKGTESSLDGMLGTLESDLQRLGVSTDAKGVCSSCNKCIVGTIVTAMGLTWHPEHFICAHCKEEIGSKGFCERDGRAYCHEDYHNLFSPRCAYCRGPIRDKVLTALDKTWHPEHFFCVQCGDVFGNEGYHEKNGKAYCRKDYFNMFAPKCGSCDRPVLDNYLSALNNVWHPECFVCRDCLTPFLSGSFFEVGGMPYCELHYHQRQGSLCNGCQKPINGRCIAAMGTRFHPEHFVCAFCLKQLSQGVFKENKDKPYCNACYNKLFLLQ</sequence>
<reference evidence="14 15" key="1">
    <citation type="journal article" date="2018" name="Nat. Ecol. Evol.">
        <title>Shark genomes provide insights into elasmobranch evolution and the origin of vertebrates.</title>
        <authorList>
            <person name="Hara Y"/>
            <person name="Yamaguchi K"/>
            <person name="Onimaru K"/>
            <person name="Kadota M"/>
            <person name="Koyanagi M"/>
            <person name="Keeley SD"/>
            <person name="Tatsumi K"/>
            <person name="Tanaka K"/>
            <person name="Motone F"/>
            <person name="Kageyama Y"/>
            <person name="Nozu R"/>
            <person name="Adachi N"/>
            <person name="Nishimura O"/>
            <person name="Nakagawa R"/>
            <person name="Tanegashima C"/>
            <person name="Kiyatake I"/>
            <person name="Matsumoto R"/>
            <person name="Murakumo K"/>
            <person name="Nishida K"/>
            <person name="Terakita A"/>
            <person name="Kuratani S"/>
            <person name="Sato K"/>
            <person name="Hyodo S Kuraku.S."/>
        </authorList>
    </citation>
    <scope>NUCLEOTIDE SEQUENCE [LARGE SCALE GENOMIC DNA]</scope>
</reference>
<dbReference type="FunFam" id="2.10.110.10:FF:000012">
    <property type="entry name" value="Paxillin isoform 1"/>
    <property type="match status" value="1"/>
</dbReference>
<dbReference type="FunFam" id="2.10.110.10:FF:000008">
    <property type="entry name" value="Paxillin isoform 1"/>
    <property type="match status" value="1"/>
</dbReference>
<dbReference type="GO" id="GO:0005925">
    <property type="term" value="C:focal adhesion"/>
    <property type="evidence" value="ECO:0007669"/>
    <property type="project" value="UniProtKB-SubCell"/>
</dbReference>
<comment type="subcellular location">
    <subcellularLocation>
        <location evidence="2">Cell junction</location>
        <location evidence="2">Focal adhesion</location>
    </subcellularLocation>
    <subcellularLocation>
        <location evidence="1">Cytoplasm</location>
        <location evidence="1">Cytoskeleton</location>
    </subcellularLocation>
</comment>
<keyword evidence="8" id="KW-0965">Cell junction</keyword>
<evidence type="ECO:0000256" key="11">
    <source>
        <dbReference type="PROSITE-ProRule" id="PRU00125"/>
    </source>
</evidence>
<dbReference type="PANTHER" id="PTHR24216:SF11">
    <property type="entry name" value="PAXILLIN"/>
    <property type="match status" value="1"/>
</dbReference>
<keyword evidence="6" id="KW-0677">Repeat</keyword>
<dbReference type="GO" id="GO:0046872">
    <property type="term" value="F:metal ion binding"/>
    <property type="evidence" value="ECO:0007669"/>
    <property type="project" value="UniProtKB-KW"/>
</dbReference>
<dbReference type="PANTHER" id="PTHR24216">
    <property type="entry name" value="PAXILLIN-RELATED"/>
    <property type="match status" value="1"/>
</dbReference>
<dbReference type="FunFam" id="2.10.110.10:FF:000009">
    <property type="entry name" value="Paxillin isoform 1"/>
    <property type="match status" value="1"/>
</dbReference>
<dbReference type="Gene3D" id="2.10.110.10">
    <property type="entry name" value="Cysteine Rich Protein"/>
    <property type="match status" value="4"/>
</dbReference>
<organism evidence="14 15">
    <name type="scientific">Scyliorhinus torazame</name>
    <name type="common">Cloudy catshark</name>
    <name type="synonym">Catulus torazame</name>
    <dbReference type="NCBI Taxonomy" id="75743"/>
    <lineage>
        <taxon>Eukaryota</taxon>
        <taxon>Metazoa</taxon>
        <taxon>Chordata</taxon>
        <taxon>Craniata</taxon>
        <taxon>Vertebrata</taxon>
        <taxon>Chondrichthyes</taxon>
        <taxon>Elasmobranchii</taxon>
        <taxon>Galeomorphii</taxon>
        <taxon>Galeoidea</taxon>
        <taxon>Carcharhiniformes</taxon>
        <taxon>Scyliorhinidae</taxon>
        <taxon>Scyliorhinus</taxon>
    </lineage>
</organism>
<keyword evidence="15" id="KW-1185">Reference proteome</keyword>
<dbReference type="Proteomes" id="UP000288216">
    <property type="component" value="Unassembled WGS sequence"/>
</dbReference>
<protein>
    <recommendedName>
        <fullName evidence="13">LIM zinc-binding domain-containing protein</fullName>
    </recommendedName>
</protein>
<dbReference type="SUPFAM" id="SSF57716">
    <property type="entry name" value="Glucocorticoid receptor-like (DNA-binding domain)"/>
    <property type="match status" value="5"/>
</dbReference>
<evidence type="ECO:0000256" key="9">
    <source>
        <dbReference type="ARBA" id="ARBA00023038"/>
    </source>
</evidence>
<dbReference type="EMBL" id="BFAA01008771">
    <property type="protein sequence ID" value="GCB76226.1"/>
    <property type="molecule type" value="Genomic_DNA"/>
</dbReference>
<keyword evidence="10" id="KW-0206">Cytoskeleton</keyword>
<dbReference type="AlphaFoldDB" id="A0A401PSU7"/>
<dbReference type="CDD" id="cd09338">
    <property type="entry name" value="LIM3_Paxillin_like"/>
    <property type="match status" value="1"/>
</dbReference>
<feature type="compositionally biased region" description="Polar residues" evidence="12">
    <location>
        <begin position="39"/>
        <end position="49"/>
    </location>
</feature>
<evidence type="ECO:0000313" key="14">
    <source>
        <dbReference type="EMBL" id="GCB76226.1"/>
    </source>
</evidence>
<accession>A0A401PSU7</accession>
<feature type="domain" description="LIM zinc-binding" evidence="13">
    <location>
        <begin position="347"/>
        <end position="405"/>
    </location>
</feature>
<comment type="caution">
    <text evidence="14">The sequence shown here is derived from an EMBL/GenBank/DDBJ whole genome shotgun (WGS) entry which is preliminary data.</text>
</comment>
<dbReference type="CDD" id="cd09336">
    <property type="entry name" value="LIM1_Paxillin_like"/>
    <property type="match status" value="1"/>
</dbReference>
<keyword evidence="7 11" id="KW-0862">Zinc</keyword>
<evidence type="ECO:0000256" key="5">
    <source>
        <dbReference type="ARBA" id="ARBA00022723"/>
    </source>
</evidence>
<dbReference type="InterPro" id="IPR047075">
    <property type="entry name" value="Paxillin_TGFB1I1_LIM_dom1"/>
</dbReference>
<evidence type="ECO:0000256" key="12">
    <source>
        <dbReference type="SAM" id="MobiDB-lite"/>
    </source>
</evidence>
<gene>
    <name evidence="14" type="ORF">scyTo_0015451</name>
</gene>
<evidence type="ECO:0000259" key="13">
    <source>
        <dbReference type="PROSITE" id="PS50023"/>
    </source>
</evidence>
<dbReference type="GO" id="GO:0043542">
    <property type="term" value="P:endothelial cell migration"/>
    <property type="evidence" value="ECO:0007669"/>
    <property type="project" value="TreeGrafter"/>
</dbReference>
<feature type="compositionally biased region" description="Polar residues" evidence="12">
    <location>
        <begin position="64"/>
        <end position="73"/>
    </location>
</feature>
<dbReference type="GO" id="GO:0007179">
    <property type="term" value="P:transforming growth factor beta receptor signaling pathway"/>
    <property type="evidence" value="ECO:0007669"/>
    <property type="project" value="TreeGrafter"/>
</dbReference>
<keyword evidence="4" id="KW-0597">Phosphoprotein</keyword>
<feature type="domain" description="LIM zinc-binding" evidence="13">
    <location>
        <begin position="169"/>
        <end position="228"/>
    </location>
</feature>
<evidence type="ECO:0000256" key="10">
    <source>
        <dbReference type="ARBA" id="ARBA00023212"/>
    </source>
</evidence>
<proteinExistence type="predicted"/>
<dbReference type="CDD" id="cd09339">
    <property type="entry name" value="LIM4_Paxillin_like"/>
    <property type="match status" value="1"/>
</dbReference>
<dbReference type="Pfam" id="PF00412">
    <property type="entry name" value="LIM"/>
    <property type="match status" value="4"/>
</dbReference>